<proteinExistence type="predicted"/>
<feature type="region of interest" description="Disordered" evidence="7">
    <location>
        <begin position="713"/>
        <end position="791"/>
    </location>
</feature>
<dbReference type="Gene3D" id="3.30.40.10">
    <property type="entry name" value="Zinc/RING finger domain, C3HC4 (zinc finger)"/>
    <property type="match status" value="1"/>
</dbReference>
<dbReference type="PANTHER" id="PTHR12983">
    <property type="entry name" value="RING FINGER 10 FAMILY MEMBER"/>
    <property type="match status" value="1"/>
</dbReference>
<evidence type="ECO:0000313" key="10">
    <source>
        <dbReference type="Proteomes" id="UP000243459"/>
    </source>
</evidence>
<name>A0A5P1E7G7_ASPOF</name>
<dbReference type="SUPFAM" id="SSF57850">
    <property type="entry name" value="RING/U-box"/>
    <property type="match status" value="1"/>
</dbReference>
<feature type="region of interest" description="Disordered" evidence="7">
    <location>
        <begin position="1"/>
        <end position="59"/>
    </location>
</feature>
<keyword evidence="3" id="KW-0479">Metal-binding</keyword>
<dbReference type="Pfam" id="PF00097">
    <property type="entry name" value="zf-C3HC4"/>
    <property type="match status" value="1"/>
</dbReference>
<evidence type="ECO:0000313" key="9">
    <source>
        <dbReference type="EMBL" id="ONK58622.1"/>
    </source>
</evidence>
<protein>
    <recommendedName>
        <fullName evidence="8">RING-type domain-containing protein</fullName>
    </recommendedName>
</protein>
<dbReference type="GO" id="GO:0008270">
    <property type="term" value="F:zinc ion binding"/>
    <property type="evidence" value="ECO:0007669"/>
    <property type="project" value="UniProtKB-KW"/>
</dbReference>
<reference evidence="10" key="1">
    <citation type="journal article" date="2017" name="Nat. Commun.">
        <title>The asparagus genome sheds light on the origin and evolution of a young Y chromosome.</title>
        <authorList>
            <person name="Harkess A."/>
            <person name="Zhou J."/>
            <person name="Xu C."/>
            <person name="Bowers J.E."/>
            <person name="Van der Hulst R."/>
            <person name="Ayyampalayam S."/>
            <person name="Mercati F."/>
            <person name="Riccardi P."/>
            <person name="McKain M.R."/>
            <person name="Kakrana A."/>
            <person name="Tang H."/>
            <person name="Ray J."/>
            <person name="Groenendijk J."/>
            <person name="Arikit S."/>
            <person name="Mathioni S.M."/>
            <person name="Nakano M."/>
            <person name="Shan H."/>
            <person name="Telgmann-Rauber A."/>
            <person name="Kanno A."/>
            <person name="Yue Z."/>
            <person name="Chen H."/>
            <person name="Li W."/>
            <person name="Chen Y."/>
            <person name="Xu X."/>
            <person name="Zhang Y."/>
            <person name="Luo S."/>
            <person name="Chen H."/>
            <person name="Gao J."/>
            <person name="Mao Z."/>
            <person name="Pires J.C."/>
            <person name="Luo M."/>
            <person name="Kudrna D."/>
            <person name="Wing R.A."/>
            <person name="Meyers B.C."/>
            <person name="Yi K."/>
            <person name="Kong H."/>
            <person name="Lavrijsen P."/>
            <person name="Sunseri F."/>
            <person name="Falavigna A."/>
            <person name="Ye Y."/>
            <person name="Leebens-Mack J.H."/>
            <person name="Chen G."/>
        </authorList>
    </citation>
    <scope>NUCLEOTIDE SEQUENCE [LARGE SCALE GENOMIC DNA]</scope>
    <source>
        <strain evidence="10">cv. DH0086</strain>
    </source>
</reference>
<evidence type="ECO:0000256" key="2">
    <source>
        <dbReference type="ARBA" id="ARBA00022490"/>
    </source>
</evidence>
<feature type="domain" description="RING-type" evidence="8">
    <location>
        <begin position="269"/>
        <end position="315"/>
    </location>
</feature>
<evidence type="ECO:0000256" key="4">
    <source>
        <dbReference type="ARBA" id="ARBA00022771"/>
    </source>
</evidence>
<keyword evidence="2" id="KW-0963">Cytoplasm</keyword>
<gene>
    <name evidence="9" type="ORF">A4U43_C09F14950</name>
</gene>
<dbReference type="InterPro" id="IPR001841">
    <property type="entry name" value="Znf_RING"/>
</dbReference>
<feature type="compositionally biased region" description="Polar residues" evidence="7">
    <location>
        <begin position="166"/>
        <end position="176"/>
    </location>
</feature>
<feature type="compositionally biased region" description="Polar residues" evidence="7">
    <location>
        <begin position="736"/>
        <end position="770"/>
    </location>
</feature>
<keyword evidence="10" id="KW-1185">Reference proteome</keyword>
<feature type="compositionally biased region" description="Basic and acidic residues" evidence="7">
    <location>
        <begin position="109"/>
        <end position="122"/>
    </location>
</feature>
<dbReference type="OMA" id="PRWKKCP"/>
<dbReference type="AlphaFoldDB" id="A0A5P1E7G7"/>
<dbReference type="PROSITE" id="PS00518">
    <property type="entry name" value="ZF_RING_1"/>
    <property type="match status" value="1"/>
</dbReference>
<evidence type="ECO:0000256" key="7">
    <source>
        <dbReference type="SAM" id="MobiDB-lite"/>
    </source>
</evidence>
<comment type="subcellular location">
    <subcellularLocation>
        <location evidence="1">Cytoplasm</location>
    </subcellularLocation>
</comment>
<dbReference type="InterPro" id="IPR017907">
    <property type="entry name" value="Znf_RING_CS"/>
</dbReference>
<feature type="compositionally biased region" description="Low complexity" evidence="7">
    <location>
        <begin position="10"/>
        <end position="22"/>
    </location>
</feature>
<evidence type="ECO:0000256" key="3">
    <source>
        <dbReference type="ARBA" id="ARBA00022723"/>
    </source>
</evidence>
<dbReference type="InterPro" id="IPR039739">
    <property type="entry name" value="MAG2/RNF10"/>
</dbReference>
<organism evidence="9 10">
    <name type="scientific">Asparagus officinalis</name>
    <name type="common">Garden asparagus</name>
    <dbReference type="NCBI Taxonomy" id="4686"/>
    <lineage>
        <taxon>Eukaryota</taxon>
        <taxon>Viridiplantae</taxon>
        <taxon>Streptophyta</taxon>
        <taxon>Embryophyta</taxon>
        <taxon>Tracheophyta</taxon>
        <taxon>Spermatophyta</taxon>
        <taxon>Magnoliopsida</taxon>
        <taxon>Liliopsida</taxon>
        <taxon>Asparagales</taxon>
        <taxon>Asparagaceae</taxon>
        <taxon>Asparagoideae</taxon>
        <taxon>Asparagus</taxon>
    </lineage>
</organism>
<dbReference type="SMART" id="SM00184">
    <property type="entry name" value="RING"/>
    <property type="match status" value="1"/>
</dbReference>
<dbReference type="Proteomes" id="UP000243459">
    <property type="component" value="Chromosome 9"/>
</dbReference>
<evidence type="ECO:0000256" key="5">
    <source>
        <dbReference type="ARBA" id="ARBA00022833"/>
    </source>
</evidence>
<evidence type="ECO:0000259" key="8">
    <source>
        <dbReference type="PROSITE" id="PS50089"/>
    </source>
</evidence>
<keyword evidence="4 6" id="KW-0863">Zinc-finger</keyword>
<accession>A0A5P1E7G7</accession>
<dbReference type="GO" id="GO:0000976">
    <property type="term" value="F:transcription cis-regulatory region binding"/>
    <property type="evidence" value="ECO:0007669"/>
    <property type="project" value="TreeGrafter"/>
</dbReference>
<evidence type="ECO:0000256" key="6">
    <source>
        <dbReference type="PROSITE-ProRule" id="PRU00175"/>
    </source>
</evidence>
<dbReference type="GO" id="GO:0005737">
    <property type="term" value="C:cytoplasm"/>
    <property type="evidence" value="ECO:0007669"/>
    <property type="project" value="UniProtKB-SubCell"/>
</dbReference>
<keyword evidence="5" id="KW-0862">Zinc</keyword>
<feature type="compositionally biased region" description="Polar residues" evidence="7">
    <location>
        <begin position="447"/>
        <end position="468"/>
    </location>
</feature>
<dbReference type="InterPro" id="IPR013083">
    <property type="entry name" value="Znf_RING/FYVE/PHD"/>
</dbReference>
<feature type="compositionally biased region" description="Low complexity" evidence="7">
    <location>
        <begin position="469"/>
        <end position="481"/>
    </location>
</feature>
<dbReference type="Gramene" id="ONK58622">
    <property type="protein sequence ID" value="ONK58622"/>
    <property type="gene ID" value="A4U43_C09F14950"/>
</dbReference>
<feature type="compositionally biased region" description="Basic and acidic residues" evidence="7">
    <location>
        <begin position="509"/>
        <end position="529"/>
    </location>
</feature>
<dbReference type="CDD" id="cd16536">
    <property type="entry name" value="RING-HC_RNF10"/>
    <property type="match status" value="1"/>
</dbReference>
<dbReference type="InterPro" id="IPR018957">
    <property type="entry name" value="Znf_C3HC4_RING-type"/>
</dbReference>
<feature type="region of interest" description="Disordered" evidence="7">
    <location>
        <begin position="501"/>
        <end position="529"/>
    </location>
</feature>
<dbReference type="EMBL" id="CM007389">
    <property type="protein sequence ID" value="ONK58622.1"/>
    <property type="molecule type" value="Genomic_DNA"/>
</dbReference>
<sequence>MSISPIDAQSSKPSTPSTPSEPYLDDGIAGRSPRRGLDPRRIAGVSVHGGGGSRGRPRRRAEAMLQGRIWIVEWKVGLEKKILKILVVCKESGSAVGISGGSCDLPKNGVEHKSPNARKESCEQSEDTFSEGRSAMQGGISSQFGPGQLGSQTSRRSSGTGKFIQSDHSASGSSVYQGNTAYKRNQVGNANYLLNFHYNPIPRPTSRAPPPRRQRKIKPYNKDLFLQANYKFVVLDTGSYQVESMDPDKMLQWEDIICVRYSTPFTVKCPICLDTPLCPQITSCGHIYCFPCILRYLLMGKGDHKGDSWEKCPLCFMMISSRDLCTIQIENVKQFHVGDNVHFTLLTRLKDSLVPSLKNNQEEGSLQYSSDGINDLFSKFTLTSDVEFSAREAKSDLNNWLSKAESGFIDDLERLPYVCAALEQLEERIKSWLEQLTISGSPPLKNSAITSSRSKVTNNTNKAGSNVLASTSASNHASTTALESGGRTSYSDLRHVKLDESSHTSFTHVPEHSSSSEKGLLFDEDRTSQDTTERDSYTFYQAIDGQHLILHPLNMKCLLHHYGSYDMLPPRISGEILEMETLTQSEAIRKRYRYLSHFSLTTSIQLCEIDLREILPTSSFAPFKEEIKKREKKRKQLARKEQNEKVRAEVAALSASPIFYDQNYSPPKEAKFSSDDFEALGNSVVPSTSPPTNGERKKFSDVTRLGFAAAHDSPTLRAEGSSDLLRNTDKIDDASDSQGQRSTSTALSFANITSSAKATGNPAAQNTNNVLGKKGKKQTKVLLSTAGGRRY</sequence>
<feature type="region of interest" description="Disordered" evidence="7">
    <location>
        <begin position="443"/>
        <end position="487"/>
    </location>
</feature>
<dbReference type="PANTHER" id="PTHR12983:SF9">
    <property type="entry name" value="E3 UBIQUITIN-PROTEIN LIGASE RNF10"/>
    <property type="match status" value="1"/>
</dbReference>
<dbReference type="GO" id="GO:0045944">
    <property type="term" value="P:positive regulation of transcription by RNA polymerase II"/>
    <property type="evidence" value="ECO:0007669"/>
    <property type="project" value="TreeGrafter"/>
</dbReference>
<feature type="region of interest" description="Disordered" evidence="7">
    <location>
        <begin position="109"/>
        <end position="176"/>
    </location>
</feature>
<evidence type="ECO:0000256" key="1">
    <source>
        <dbReference type="ARBA" id="ARBA00004496"/>
    </source>
</evidence>
<dbReference type="PROSITE" id="PS50089">
    <property type="entry name" value="ZF_RING_2"/>
    <property type="match status" value="1"/>
</dbReference>
<feature type="compositionally biased region" description="Low complexity" evidence="7">
    <location>
        <begin position="149"/>
        <end position="161"/>
    </location>
</feature>